<keyword evidence="2" id="KW-1185">Reference proteome</keyword>
<accession>A0A0E3ZCI0</accession>
<name>A0A0E3ZCI0_9BACT</name>
<dbReference type="OrthoDB" id="1524666at2"/>
<protein>
    <submittedName>
        <fullName evidence="1">Uncharacterized protein</fullName>
    </submittedName>
</protein>
<dbReference type="KEGG" id="pko:PKOR_00210"/>
<dbReference type="PATRIC" id="fig|400092.3.peg.47"/>
<sequence>MQLKYTRPFLNKLEDIFAESDFVLRYEKGNFKAGYCVLKDMKVAVVNKYYSLEGKINCLYDILRTISVDESRLSDKTRQLYLEIRNEENAN</sequence>
<dbReference type="EMBL" id="CP009621">
    <property type="protein sequence ID" value="AKD01860.1"/>
    <property type="molecule type" value="Genomic_DNA"/>
</dbReference>
<reference evidence="1 2" key="1">
    <citation type="journal article" date="2015" name="Sci. Rep.">
        <title>Unraveling adaptation of Pontibacter korlensis to radiation and infertility in desert through complete genome and comparative transcriptomic analysis.</title>
        <authorList>
            <person name="Dai J."/>
            <person name="Dai W."/>
            <person name="Qiu C."/>
            <person name="Yang Z."/>
            <person name="Zhang Y."/>
            <person name="Zhou M."/>
            <person name="Zhang L."/>
            <person name="Fang C."/>
            <person name="Gao Q."/>
            <person name="Yang Q."/>
            <person name="Li X."/>
            <person name="Wang Z."/>
            <person name="Wang Z."/>
            <person name="Jia Z."/>
            <person name="Chen X."/>
        </authorList>
    </citation>
    <scope>NUCLEOTIDE SEQUENCE [LARGE SCALE GENOMIC DNA]</scope>
    <source>
        <strain evidence="1 2">X14-1T</strain>
    </source>
</reference>
<dbReference type="AlphaFoldDB" id="A0A0E3ZCI0"/>
<dbReference type="HOGENOM" id="CLU_173112_0_0_10"/>
<dbReference type="STRING" id="400092.PKOR_00210"/>
<dbReference type="RefSeq" id="WP_046308565.1">
    <property type="nucleotide sequence ID" value="NZ_CBCSCY010000026.1"/>
</dbReference>
<dbReference type="Proteomes" id="UP000033109">
    <property type="component" value="Chromosome"/>
</dbReference>
<proteinExistence type="predicted"/>
<organism evidence="1 2">
    <name type="scientific">Pontibacter korlensis</name>
    <dbReference type="NCBI Taxonomy" id="400092"/>
    <lineage>
        <taxon>Bacteria</taxon>
        <taxon>Pseudomonadati</taxon>
        <taxon>Bacteroidota</taxon>
        <taxon>Cytophagia</taxon>
        <taxon>Cytophagales</taxon>
        <taxon>Hymenobacteraceae</taxon>
        <taxon>Pontibacter</taxon>
    </lineage>
</organism>
<evidence type="ECO:0000313" key="1">
    <source>
        <dbReference type="EMBL" id="AKD01860.1"/>
    </source>
</evidence>
<gene>
    <name evidence="1" type="ORF">PKOR_00210</name>
</gene>
<evidence type="ECO:0000313" key="2">
    <source>
        <dbReference type="Proteomes" id="UP000033109"/>
    </source>
</evidence>